<keyword evidence="2" id="KW-0812">Transmembrane</keyword>
<protein>
    <submittedName>
        <fullName evidence="3">Stage III sporulation protein AG</fullName>
    </submittedName>
</protein>
<dbReference type="Proteomes" id="UP000790580">
    <property type="component" value="Unassembled WGS sequence"/>
</dbReference>
<evidence type="ECO:0000313" key="3">
    <source>
        <dbReference type="EMBL" id="MBU9724168.1"/>
    </source>
</evidence>
<feature type="compositionally biased region" description="Basic and acidic residues" evidence="1">
    <location>
        <begin position="138"/>
        <end position="154"/>
    </location>
</feature>
<reference evidence="3 4" key="1">
    <citation type="submission" date="2021-06" db="EMBL/GenBank/DDBJ databases">
        <title>Bacillus sp. RD4P76, an endophyte from a halophyte.</title>
        <authorList>
            <person name="Sun J.-Q."/>
        </authorList>
    </citation>
    <scope>NUCLEOTIDE SEQUENCE [LARGE SCALE GENOMIC DNA]</scope>
    <source>
        <strain evidence="3 4">JCM 17098</strain>
    </source>
</reference>
<evidence type="ECO:0000256" key="1">
    <source>
        <dbReference type="SAM" id="MobiDB-lite"/>
    </source>
</evidence>
<feature type="region of interest" description="Disordered" evidence="1">
    <location>
        <begin position="136"/>
        <end position="155"/>
    </location>
</feature>
<evidence type="ECO:0000256" key="2">
    <source>
        <dbReference type="SAM" id="Phobius"/>
    </source>
</evidence>
<dbReference type="RefSeq" id="WP_088074888.1">
    <property type="nucleotide sequence ID" value="NZ_JAHQCR010000088.1"/>
</dbReference>
<keyword evidence="2" id="KW-0472">Membrane</keyword>
<keyword evidence="4" id="KW-1185">Reference proteome</keyword>
<organism evidence="3 4">
    <name type="scientific">Evansella alkalicola</name>
    <dbReference type="NCBI Taxonomy" id="745819"/>
    <lineage>
        <taxon>Bacteria</taxon>
        <taxon>Bacillati</taxon>
        <taxon>Bacillota</taxon>
        <taxon>Bacilli</taxon>
        <taxon>Bacillales</taxon>
        <taxon>Bacillaceae</taxon>
        <taxon>Evansella</taxon>
    </lineage>
</organism>
<accession>A0ABS6JZZ3</accession>
<sequence length="223" mass="25028">MGDKKDNGKEVQWFKSFDLKGKGSGKKINIKYLAVLLLLGVMFMMIGSQFRDTGEPSALPVIQDDVEEEEPVTEAFSDNKPKELSTMSDYESFYESQLERALEQVVGISDVSVVVNLAESEKTVFKSNENISEQFTNETDREGGTREVEDRTKDSQVVTIRNGDKEEPLIIKTEKPDIRGVLVVAKGVENIQVKSWVIEAVSRVLDLPSHRISVLPKKTEEES</sequence>
<proteinExistence type="predicted"/>
<dbReference type="EMBL" id="JAHQCR010000088">
    <property type="protein sequence ID" value="MBU9724168.1"/>
    <property type="molecule type" value="Genomic_DNA"/>
</dbReference>
<dbReference type="NCBIfam" id="TIGR02830">
    <property type="entry name" value="spore_III_AG"/>
    <property type="match status" value="1"/>
</dbReference>
<name>A0ABS6JZZ3_9BACI</name>
<dbReference type="InterPro" id="IPR014195">
    <property type="entry name" value="Spore_III_AG"/>
</dbReference>
<keyword evidence="2" id="KW-1133">Transmembrane helix</keyword>
<comment type="caution">
    <text evidence="3">The sequence shown here is derived from an EMBL/GenBank/DDBJ whole genome shotgun (WGS) entry which is preliminary data.</text>
</comment>
<gene>
    <name evidence="3" type="primary">spoIIIAG</name>
    <name evidence="3" type="ORF">KS407_22340</name>
</gene>
<feature type="transmembrane region" description="Helical" evidence="2">
    <location>
        <begin position="30"/>
        <end position="50"/>
    </location>
</feature>
<evidence type="ECO:0000313" key="4">
    <source>
        <dbReference type="Proteomes" id="UP000790580"/>
    </source>
</evidence>